<name>A0A848J3I4_9BACT</name>
<comment type="caution">
    <text evidence="1">The sequence shown here is derived from an EMBL/GenBank/DDBJ whole genome shotgun (WGS) entry which is preliminary data.</text>
</comment>
<dbReference type="AlphaFoldDB" id="A0A848J3I4"/>
<dbReference type="RefSeq" id="WP_169684234.1">
    <property type="nucleotide sequence ID" value="NZ_JABBNU010000011.1"/>
</dbReference>
<proteinExistence type="predicted"/>
<sequence length="278" mass="31655">MKKIPLISLIVILLCKCNYSNEKQSKMNNDLNLTTQNEKMKYFGEPLTDSSRFVLLLQGLKLYKEKDTTSEVIKEVNVGERIEIVEATDEIIRIGSLKGSIIKVDYQGTIGYIFSGGLGHYPIPSFAFDRKFYQQGDMKLYVAELKKYGAVVECESENCAIIEISNLDSQEAYLIVKLLWPGLMANVPFLNEEIINDENAETMANAIIGYDLEFGNETAEAVYGETEVYYANKENDSGEVIFWNYDFYFQNYSIPNTLLRFKKSNHGKGIIHQGFVID</sequence>
<keyword evidence="2" id="KW-1185">Reference proteome</keyword>
<evidence type="ECO:0000313" key="2">
    <source>
        <dbReference type="Proteomes" id="UP000559010"/>
    </source>
</evidence>
<dbReference type="Proteomes" id="UP000559010">
    <property type="component" value="Unassembled WGS sequence"/>
</dbReference>
<gene>
    <name evidence="1" type="ORF">HH304_16780</name>
</gene>
<protein>
    <submittedName>
        <fullName evidence="1">SH3 domain-containing protein</fullName>
    </submittedName>
</protein>
<accession>A0A848J3I4</accession>
<evidence type="ECO:0000313" key="1">
    <source>
        <dbReference type="EMBL" id="NMM50065.1"/>
    </source>
</evidence>
<organism evidence="1 2">
    <name type="scientific">Marinigracilibium pacificum</name>
    <dbReference type="NCBI Taxonomy" id="2729599"/>
    <lineage>
        <taxon>Bacteria</taxon>
        <taxon>Pseudomonadati</taxon>
        <taxon>Bacteroidota</taxon>
        <taxon>Cytophagia</taxon>
        <taxon>Cytophagales</taxon>
        <taxon>Flammeovirgaceae</taxon>
        <taxon>Marinigracilibium</taxon>
    </lineage>
</organism>
<dbReference type="EMBL" id="JABBNU010000011">
    <property type="protein sequence ID" value="NMM50065.1"/>
    <property type="molecule type" value="Genomic_DNA"/>
</dbReference>
<reference evidence="1 2" key="1">
    <citation type="submission" date="2020-04" db="EMBL/GenBank/DDBJ databases">
        <title>Flammeovirgaceae bacterium KN852 isolated from deep sea.</title>
        <authorList>
            <person name="Zhang D.-C."/>
        </authorList>
    </citation>
    <scope>NUCLEOTIDE SEQUENCE [LARGE SCALE GENOMIC DNA]</scope>
    <source>
        <strain evidence="1 2">KN852</strain>
    </source>
</reference>